<protein>
    <recommendedName>
        <fullName evidence="3">CAAX prenyl protease 1 N-terminal domain-containing protein</fullName>
    </recommendedName>
</protein>
<dbReference type="STRING" id="34508.A0A4U5M0Z4"/>
<feature type="transmembrane region" description="Helical" evidence="2">
    <location>
        <begin position="77"/>
        <end position="100"/>
    </location>
</feature>
<gene>
    <name evidence="4" type="ORF">L596_026312</name>
</gene>
<dbReference type="OrthoDB" id="360839at2759"/>
<dbReference type="EMBL" id="AZBU02000010">
    <property type="protein sequence ID" value="TKR62331.1"/>
    <property type="molecule type" value="Genomic_DNA"/>
</dbReference>
<evidence type="ECO:0000256" key="1">
    <source>
        <dbReference type="SAM" id="MobiDB-lite"/>
    </source>
</evidence>
<keyword evidence="2" id="KW-1133">Transmembrane helix</keyword>
<reference evidence="4 5" key="2">
    <citation type="journal article" date="2019" name="G3 (Bethesda)">
        <title>Hybrid Assembly of the Genome of the Entomopathogenic Nematode Steinernema carpocapsae Identifies the X-Chromosome.</title>
        <authorList>
            <person name="Serra L."/>
            <person name="Macchietto M."/>
            <person name="Macias-Munoz A."/>
            <person name="McGill C.J."/>
            <person name="Rodriguez I.M."/>
            <person name="Rodriguez B."/>
            <person name="Murad R."/>
            <person name="Mortazavi A."/>
        </authorList>
    </citation>
    <scope>NUCLEOTIDE SEQUENCE [LARGE SCALE GENOMIC DNA]</scope>
    <source>
        <strain evidence="4 5">ALL</strain>
    </source>
</reference>
<comment type="caution">
    <text evidence="4">The sequence shown here is derived from an EMBL/GenBank/DDBJ whole genome shotgun (WGS) entry which is preliminary data.</text>
</comment>
<evidence type="ECO:0000259" key="3">
    <source>
        <dbReference type="Pfam" id="PF16491"/>
    </source>
</evidence>
<feature type="transmembrane region" description="Helical" evidence="2">
    <location>
        <begin position="16"/>
        <end position="35"/>
    </location>
</feature>
<sequence length="253" mass="29240">MLNLIPAAGLDMTPTGILWTILGVNWALFLVDYYLTYRQYRVHKENEKRPGHLSGIISEKEYETARKYKLDKHRYNFAHLLFSQVENTVILCFGLLPIIWTYSGSLVQHVFNTTNEIPQSLGFALLSGVMSSVLDTPWDLYDTFVIEERHGFNKQTVGFFFTDKIKKFVVSQVISAPILTALIWIVRNGGDYFFCYAWVFVSIMILLLMTIYPEFIAPLFDKYVPLPDPQDQDRGFGCSSKLPSDEALRRRRI</sequence>
<dbReference type="AlphaFoldDB" id="A0A4U5M0Z4"/>
<evidence type="ECO:0000256" key="2">
    <source>
        <dbReference type="SAM" id="Phobius"/>
    </source>
</evidence>
<keyword evidence="2" id="KW-0472">Membrane</keyword>
<dbReference type="Pfam" id="PF16491">
    <property type="entry name" value="Peptidase_M48_N"/>
    <property type="match status" value="1"/>
</dbReference>
<dbReference type="Proteomes" id="UP000298663">
    <property type="component" value="Unassembled WGS sequence"/>
</dbReference>
<organism evidence="4 5">
    <name type="scientific">Steinernema carpocapsae</name>
    <name type="common">Entomopathogenic nematode</name>
    <dbReference type="NCBI Taxonomy" id="34508"/>
    <lineage>
        <taxon>Eukaryota</taxon>
        <taxon>Metazoa</taxon>
        <taxon>Ecdysozoa</taxon>
        <taxon>Nematoda</taxon>
        <taxon>Chromadorea</taxon>
        <taxon>Rhabditida</taxon>
        <taxon>Tylenchina</taxon>
        <taxon>Panagrolaimomorpha</taxon>
        <taxon>Strongyloidoidea</taxon>
        <taxon>Steinernematidae</taxon>
        <taxon>Steinernema</taxon>
    </lineage>
</organism>
<evidence type="ECO:0000313" key="4">
    <source>
        <dbReference type="EMBL" id="TKR62331.1"/>
    </source>
</evidence>
<feature type="transmembrane region" description="Helical" evidence="2">
    <location>
        <begin position="193"/>
        <end position="212"/>
    </location>
</feature>
<keyword evidence="2" id="KW-0812">Transmembrane</keyword>
<accession>A0A4U5M0Z4</accession>
<evidence type="ECO:0000313" key="5">
    <source>
        <dbReference type="Proteomes" id="UP000298663"/>
    </source>
</evidence>
<feature type="transmembrane region" description="Helical" evidence="2">
    <location>
        <begin position="168"/>
        <end position="186"/>
    </location>
</feature>
<feature type="region of interest" description="Disordered" evidence="1">
    <location>
        <begin position="234"/>
        <end position="253"/>
    </location>
</feature>
<keyword evidence="5" id="KW-1185">Reference proteome</keyword>
<name>A0A4U5M0Z4_STECR</name>
<reference evidence="4 5" key="1">
    <citation type="journal article" date="2015" name="Genome Biol.">
        <title>Comparative genomics of Steinernema reveals deeply conserved gene regulatory networks.</title>
        <authorList>
            <person name="Dillman A.R."/>
            <person name="Macchietto M."/>
            <person name="Porter C.F."/>
            <person name="Rogers A."/>
            <person name="Williams B."/>
            <person name="Antoshechkin I."/>
            <person name="Lee M.M."/>
            <person name="Goodwin Z."/>
            <person name="Lu X."/>
            <person name="Lewis E.E."/>
            <person name="Goodrich-Blair H."/>
            <person name="Stock S.P."/>
            <person name="Adams B.J."/>
            <person name="Sternberg P.W."/>
            <person name="Mortazavi A."/>
        </authorList>
    </citation>
    <scope>NUCLEOTIDE SEQUENCE [LARGE SCALE GENOMIC DNA]</scope>
    <source>
        <strain evidence="4 5">ALL</strain>
    </source>
</reference>
<dbReference type="InterPro" id="IPR032456">
    <property type="entry name" value="Peptidase_M48_N"/>
</dbReference>
<dbReference type="PANTHER" id="PTHR10120">
    <property type="entry name" value="CAAX PRENYL PROTEASE 1"/>
    <property type="match status" value="1"/>
</dbReference>
<proteinExistence type="predicted"/>
<feature type="domain" description="CAAX prenyl protease 1 N-terminal" evidence="3">
    <location>
        <begin position="39"/>
        <end position="222"/>
    </location>
</feature>
<feature type="compositionally biased region" description="Basic and acidic residues" evidence="1">
    <location>
        <begin position="243"/>
        <end position="253"/>
    </location>
</feature>